<feature type="transmembrane region" description="Helical" evidence="7">
    <location>
        <begin position="89"/>
        <end position="115"/>
    </location>
</feature>
<dbReference type="Pfam" id="PF00528">
    <property type="entry name" value="BPD_transp_1"/>
    <property type="match status" value="1"/>
</dbReference>
<proteinExistence type="inferred from homology"/>
<dbReference type="InterPro" id="IPR000515">
    <property type="entry name" value="MetI-like"/>
</dbReference>
<feature type="transmembrane region" description="Helical" evidence="7">
    <location>
        <begin position="35"/>
        <end position="58"/>
    </location>
</feature>
<reference evidence="10" key="2">
    <citation type="submission" date="2020-09" db="EMBL/GenBank/DDBJ databases">
        <authorList>
            <person name="Sun Q."/>
            <person name="Zhou Y."/>
        </authorList>
    </citation>
    <scope>NUCLEOTIDE SEQUENCE</scope>
    <source>
        <strain evidence="10">CGMCC 4.5737</strain>
    </source>
</reference>
<comment type="subcellular location">
    <subcellularLocation>
        <location evidence="1 7">Cell membrane</location>
        <topology evidence="1 7">Multi-pass membrane protein</topology>
    </subcellularLocation>
</comment>
<feature type="region of interest" description="Disordered" evidence="8">
    <location>
        <begin position="1"/>
        <end position="22"/>
    </location>
</feature>
<dbReference type="SUPFAM" id="SSF161098">
    <property type="entry name" value="MetI-like"/>
    <property type="match status" value="1"/>
</dbReference>
<dbReference type="PROSITE" id="PS50928">
    <property type="entry name" value="ABC_TM1"/>
    <property type="match status" value="1"/>
</dbReference>
<comment type="similarity">
    <text evidence="7">Belongs to the binding-protein-dependent transport system permease family.</text>
</comment>
<evidence type="ECO:0000256" key="8">
    <source>
        <dbReference type="SAM" id="MobiDB-lite"/>
    </source>
</evidence>
<dbReference type="GO" id="GO:0005886">
    <property type="term" value="C:plasma membrane"/>
    <property type="evidence" value="ECO:0007669"/>
    <property type="project" value="UniProtKB-SubCell"/>
</dbReference>
<keyword evidence="2 7" id="KW-0813">Transport</keyword>
<feature type="transmembrane region" description="Helical" evidence="7">
    <location>
        <begin position="283"/>
        <end position="305"/>
    </location>
</feature>
<feature type="transmembrane region" description="Helical" evidence="7">
    <location>
        <begin position="127"/>
        <end position="144"/>
    </location>
</feature>
<evidence type="ECO:0000256" key="2">
    <source>
        <dbReference type="ARBA" id="ARBA00022448"/>
    </source>
</evidence>
<dbReference type="InterPro" id="IPR035906">
    <property type="entry name" value="MetI-like_sf"/>
</dbReference>
<evidence type="ECO:0000256" key="5">
    <source>
        <dbReference type="ARBA" id="ARBA00022989"/>
    </source>
</evidence>
<keyword evidence="11" id="KW-1185">Reference proteome</keyword>
<comment type="caution">
    <text evidence="10">The sequence shown here is derived from an EMBL/GenBank/DDBJ whole genome shotgun (WGS) entry which is preliminary data.</text>
</comment>
<dbReference type="AlphaFoldDB" id="A0A8J3CA74"/>
<evidence type="ECO:0000256" key="1">
    <source>
        <dbReference type="ARBA" id="ARBA00004651"/>
    </source>
</evidence>
<evidence type="ECO:0000313" key="10">
    <source>
        <dbReference type="EMBL" id="GGM38787.1"/>
    </source>
</evidence>
<keyword evidence="3" id="KW-1003">Cell membrane</keyword>
<gene>
    <name evidence="10" type="primary">smoF</name>
    <name evidence="10" type="ORF">GCM10012275_07120</name>
</gene>
<dbReference type="GO" id="GO:0055085">
    <property type="term" value="P:transmembrane transport"/>
    <property type="evidence" value="ECO:0007669"/>
    <property type="project" value="InterPro"/>
</dbReference>
<dbReference type="CDD" id="cd06261">
    <property type="entry name" value="TM_PBP2"/>
    <property type="match status" value="1"/>
</dbReference>
<feature type="transmembrane region" description="Helical" evidence="7">
    <location>
        <begin position="178"/>
        <end position="199"/>
    </location>
</feature>
<dbReference type="PANTHER" id="PTHR43005">
    <property type="entry name" value="BLR7065 PROTEIN"/>
    <property type="match status" value="1"/>
</dbReference>
<keyword evidence="5 7" id="KW-1133">Transmembrane helix</keyword>
<feature type="transmembrane region" description="Helical" evidence="7">
    <location>
        <begin position="232"/>
        <end position="254"/>
    </location>
</feature>
<sequence length="314" mass="34402">MLTPSLPAPTATKPRQPPAPRTLTAGERWRLRAPLLPALVFAIALTQVPFLLTLYYSVQSQNLLRPGSKEFVGLANYGKVFTDELFRNAVFNTVTLTASTVILSMLLGIGLAVLLDKKFLGRSVVRTLLITPFLVMPAAAALLWKTSMFNPVFGLVNWMLSPFGVDNVDWASRYPMPAIVGVLVWQWTPFMMLIVLAGLQSQSPEVLEAAKVDGANAWQTFRRVTLPHLRQFIELAILLGSIFIVQTFDAIFMITQGGPGQATTNLPYFIYQQAFRAFDVGEAAAAGVIVVVATITIAMVALRVISNLFTEESA</sequence>
<evidence type="ECO:0000256" key="3">
    <source>
        <dbReference type="ARBA" id="ARBA00022475"/>
    </source>
</evidence>
<keyword evidence="6 7" id="KW-0472">Membrane</keyword>
<dbReference type="Gene3D" id="1.10.3720.10">
    <property type="entry name" value="MetI-like"/>
    <property type="match status" value="1"/>
</dbReference>
<dbReference type="Proteomes" id="UP000637578">
    <property type="component" value="Unassembled WGS sequence"/>
</dbReference>
<reference evidence="10" key="1">
    <citation type="journal article" date="2014" name="Int. J. Syst. Evol. Microbiol.">
        <title>Complete genome sequence of Corynebacterium casei LMG S-19264T (=DSM 44701T), isolated from a smear-ripened cheese.</title>
        <authorList>
            <consortium name="US DOE Joint Genome Institute (JGI-PGF)"/>
            <person name="Walter F."/>
            <person name="Albersmeier A."/>
            <person name="Kalinowski J."/>
            <person name="Ruckert C."/>
        </authorList>
    </citation>
    <scope>NUCLEOTIDE SEQUENCE</scope>
    <source>
        <strain evidence="10">CGMCC 4.5737</strain>
    </source>
</reference>
<evidence type="ECO:0000256" key="6">
    <source>
        <dbReference type="ARBA" id="ARBA00023136"/>
    </source>
</evidence>
<accession>A0A8J3CA74</accession>
<keyword evidence="4 7" id="KW-0812">Transmembrane</keyword>
<evidence type="ECO:0000256" key="4">
    <source>
        <dbReference type="ARBA" id="ARBA00022692"/>
    </source>
</evidence>
<dbReference type="EMBL" id="BMMK01000002">
    <property type="protein sequence ID" value="GGM38787.1"/>
    <property type="molecule type" value="Genomic_DNA"/>
</dbReference>
<name>A0A8J3CA74_9PSEU</name>
<feature type="domain" description="ABC transmembrane type-1" evidence="9">
    <location>
        <begin position="90"/>
        <end position="301"/>
    </location>
</feature>
<dbReference type="PANTHER" id="PTHR43005:SF2">
    <property type="entry name" value="INTEGRAL MEMBRANE SUGAR TRANSPORT PROTEIN"/>
    <property type="match status" value="1"/>
</dbReference>
<evidence type="ECO:0000313" key="11">
    <source>
        <dbReference type="Proteomes" id="UP000637578"/>
    </source>
</evidence>
<protein>
    <submittedName>
        <fullName evidence="10">Sugar ABC transporter permease</fullName>
    </submittedName>
</protein>
<dbReference type="RefSeq" id="WP_189053771.1">
    <property type="nucleotide sequence ID" value="NZ_BMMK01000002.1"/>
</dbReference>
<evidence type="ECO:0000256" key="7">
    <source>
        <dbReference type="RuleBase" id="RU363032"/>
    </source>
</evidence>
<evidence type="ECO:0000259" key="9">
    <source>
        <dbReference type="PROSITE" id="PS50928"/>
    </source>
</evidence>
<organism evidence="10 11">
    <name type="scientific">Longimycelium tulufanense</name>
    <dbReference type="NCBI Taxonomy" id="907463"/>
    <lineage>
        <taxon>Bacteria</taxon>
        <taxon>Bacillati</taxon>
        <taxon>Actinomycetota</taxon>
        <taxon>Actinomycetes</taxon>
        <taxon>Pseudonocardiales</taxon>
        <taxon>Pseudonocardiaceae</taxon>
        <taxon>Longimycelium</taxon>
    </lineage>
</organism>